<dbReference type="PRINTS" id="PR00075">
    <property type="entry name" value="FACDDSATRASE"/>
</dbReference>
<keyword evidence="9" id="KW-0443">Lipid metabolism</keyword>
<evidence type="ECO:0000256" key="3">
    <source>
        <dbReference type="ARBA" id="ARBA00022516"/>
    </source>
</evidence>
<keyword evidence="4 12" id="KW-0812">Transmembrane</keyword>
<dbReference type="AlphaFoldDB" id="A0A2J7PKF5"/>
<dbReference type="Proteomes" id="UP000235965">
    <property type="component" value="Unassembled WGS sequence"/>
</dbReference>
<dbReference type="GO" id="GO:0006636">
    <property type="term" value="P:unsaturated fatty acid biosynthetic process"/>
    <property type="evidence" value="ECO:0007669"/>
    <property type="project" value="TreeGrafter"/>
</dbReference>
<dbReference type="GO" id="GO:0004768">
    <property type="term" value="F:stearoyl-CoA 9-desaturase activity"/>
    <property type="evidence" value="ECO:0007669"/>
    <property type="project" value="TreeGrafter"/>
</dbReference>
<dbReference type="Pfam" id="PF00487">
    <property type="entry name" value="FA_desaturase"/>
    <property type="match status" value="1"/>
</dbReference>
<comment type="subcellular location">
    <subcellularLocation>
        <location evidence="1">Membrane</location>
        <topology evidence="1">Multi-pass membrane protein</topology>
    </subcellularLocation>
</comment>
<dbReference type="CDD" id="cd03505">
    <property type="entry name" value="Delta9-FADS-like"/>
    <property type="match status" value="1"/>
</dbReference>
<evidence type="ECO:0000256" key="4">
    <source>
        <dbReference type="ARBA" id="ARBA00022692"/>
    </source>
</evidence>
<evidence type="ECO:0000256" key="13">
    <source>
        <dbReference type="SAM" id="Phobius"/>
    </source>
</evidence>
<dbReference type="GO" id="GO:0005789">
    <property type="term" value="C:endoplasmic reticulum membrane"/>
    <property type="evidence" value="ECO:0007669"/>
    <property type="project" value="TreeGrafter"/>
</dbReference>
<evidence type="ECO:0000256" key="7">
    <source>
        <dbReference type="ARBA" id="ARBA00023002"/>
    </source>
</evidence>
<dbReference type="InParanoid" id="A0A2J7PKF5"/>
<organism evidence="15 16">
    <name type="scientific">Cryptotermes secundus</name>
    <dbReference type="NCBI Taxonomy" id="105785"/>
    <lineage>
        <taxon>Eukaryota</taxon>
        <taxon>Metazoa</taxon>
        <taxon>Ecdysozoa</taxon>
        <taxon>Arthropoda</taxon>
        <taxon>Hexapoda</taxon>
        <taxon>Insecta</taxon>
        <taxon>Pterygota</taxon>
        <taxon>Neoptera</taxon>
        <taxon>Polyneoptera</taxon>
        <taxon>Dictyoptera</taxon>
        <taxon>Blattodea</taxon>
        <taxon>Blattoidea</taxon>
        <taxon>Termitoidae</taxon>
        <taxon>Kalotermitidae</taxon>
        <taxon>Cryptotermitinae</taxon>
        <taxon>Cryptotermes</taxon>
    </lineage>
</organism>
<dbReference type="InterPro" id="IPR005804">
    <property type="entry name" value="FA_desaturase_dom"/>
</dbReference>
<evidence type="ECO:0000256" key="2">
    <source>
        <dbReference type="ARBA" id="ARBA00009295"/>
    </source>
</evidence>
<dbReference type="InterPro" id="IPR015876">
    <property type="entry name" value="Acyl-CoA_DS"/>
</dbReference>
<name>A0A2J7PKF5_9NEOP</name>
<comment type="caution">
    <text evidence="15">The sequence shown here is derived from an EMBL/GenBank/DDBJ whole genome shotgun (WGS) entry which is preliminary data.</text>
</comment>
<dbReference type="STRING" id="105785.A0A2J7PKF5"/>
<evidence type="ECO:0000256" key="11">
    <source>
        <dbReference type="ARBA" id="ARBA00023160"/>
    </source>
</evidence>
<evidence type="ECO:0000256" key="6">
    <source>
        <dbReference type="ARBA" id="ARBA00022989"/>
    </source>
</evidence>
<evidence type="ECO:0000256" key="9">
    <source>
        <dbReference type="ARBA" id="ARBA00023098"/>
    </source>
</evidence>
<evidence type="ECO:0000256" key="5">
    <source>
        <dbReference type="ARBA" id="ARBA00022832"/>
    </source>
</evidence>
<dbReference type="PANTHER" id="PTHR11351:SF21">
    <property type="entry name" value="GH07782P"/>
    <property type="match status" value="1"/>
</dbReference>
<keyword evidence="7 12" id="KW-0560">Oxidoreductase</keyword>
<protein>
    <recommendedName>
        <fullName evidence="14">Fatty acid desaturase domain-containing protein</fullName>
    </recommendedName>
</protein>
<keyword evidence="16" id="KW-1185">Reference proteome</keyword>
<dbReference type="OrthoDB" id="10260134at2759"/>
<dbReference type="GO" id="GO:0005506">
    <property type="term" value="F:iron ion binding"/>
    <property type="evidence" value="ECO:0007669"/>
    <property type="project" value="TreeGrafter"/>
</dbReference>
<feature type="domain" description="Fatty acid desaturase" evidence="14">
    <location>
        <begin position="46"/>
        <end position="135"/>
    </location>
</feature>
<feature type="non-terminal residue" evidence="15">
    <location>
        <position position="160"/>
    </location>
</feature>
<evidence type="ECO:0000313" key="16">
    <source>
        <dbReference type="Proteomes" id="UP000235965"/>
    </source>
</evidence>
<evidence type="ECO:0000256" key="10">
    <source>
        <dbReference type="ARBA" id="ARBA00023136"/>
    </source>
</evidence>
<evidence type="ECO:0000313" key="15">
    <source>
        <dbReference type="EMBL" id="PNF16818.1"/>
    </source>
</evidence>
<evidence type="ECO:0000256" key="1">
    <source>
        <dbReference type="ARBA" id="ARBA00004141"/>
    </source>
</evidence>
<comment type="similarity">
    <text evidence="2 12">Belongs to the fatty acid desaturase type 1 family.</text>
</comment>
<sequence length="160" mass="18106">MAANGEADTATPAKQQMKWNNVILLTVIHLLALYSLLVVVPRAKLITVLWDLLYGIVGGIGVTAGAHRLWTHRSYKAKLPLRIILAGLYLEAGMNPLFEWVRDHRVHHKFSDTDADPHNASRGLFFSHVGWLMQKKHPQVLRRGREVDMSDILADPVIRF</sequence>
<evidence type="ECO:0000256" key="8">
    <source>
        <dbReference type="ARBA" id="ARBA00023004"/>
    </source>
</evidence>
<keyword evidence="3 12" id="KW-0444">Lipid biosynthesis</keyword>
<evidence type="ECO:0000259" key="14">
    <source>
        <dbReference type="Pfam" id="PF00487"/>
    </source>
</evidence>
<gene>
    <name evidence="15" type="ORF">B7P43_G19111</name>
</gene>
<evidence type="ECO:0000256" key="12">
    <source>
        <dbReference type="RuleBase" id="RU000581"/>
    </source>
</evidence>
<proteinExistence type="inferred from homology"/>
<accession>A0A2J7PKF5</accession>
<dbReference type="EMBL" id="NEVH01024553">
    <property type="protein sequence ID" value="PNF16818.1"/>
    <property type="molecule type" value="Genomic_DNA"/>
</dbReference>
<keyword evidence="6 13" id="KW-1133">Transmembrane helix</keyword>
<comment type="cofactor">
    <cofactor evidence="12">
        <name>Fe(2+)</name>
        <dbReference type="ChEBI" id="CHEBI:29033"/>
    </cofactor>
</comment>
<reference evidence="15 16" key="1">
    <citation type="submission" date="2017-12" db="EMBL/GenBank/DDBJ databases">
        <title>Hemimetabolous genomes reveal molecular basis of termite eusociality.</title>
        <authorList>
            <person name="Harrison M.C."/>
            <person name="Jongepier E."/>
            <person name="Robertson H.M."/>
            <person name="Arning N."/>
            <person name="Bitard-Feildel T."/>
            <person name="Chao H."/>
            <person name="Childers C.P."/>
            <person name="Dinh H."/>
            <person name="Doddapaneni H."/>
            <person name="Dugan S."/>
            <person name="Gowin J."/>
            <person name="Greiner C."/>
            <person name="Han Y."/>
            <person name="Hu H."/>
            <person name="Hughes D.S.T."/>
            <person name="Huylmans A.-K."/>
            <person name="Kemena C."/>
            <person name="Kremer L.P.M."/>
            <person name="Lee S.L."/>
            <person name="Lopez-Ezquerra A."/>
            <person name="Mallet L."/>
            <person name="Monroy-Kuhn J.M."/>
            <person name="Moser A."/>
            <person name="Murali S.C."/>
            <person name="Muzny D.M."/>
            <person name="Otani S."/>
            <person name="Piulachs M.-D."/>
            <person name="Poelchau M."/>
            <person name="Qu J."/>
            <person name="Schaub F."/>
            <person name="Wada-Katsumata A."/>
            <person name="Worley K.C."/>
            <person name="Xie Q."/>
            <person name="Ylla G."/>
            <person name="Poulsen M."/>
            <person name="Gibbs R.A."/>
            <person name="Schal C."/>
            <person name="Richards S."/>
            <person name="Belles X."/>
            <person name="Korb J."/>
            <person name="Bornberg-Bauer E."/>
        </authorList>
    </citation>
    <scope>NUCLEOTIDE SEQUENCE [LARGE SCALE GENOMIC DNA]</scope>
    <source>
        <tissue evidence="15">Whole body</tissue>
    </source>
</reference>
<comment type="domain">
    <text evidence="12">The histidine box domains are involved in binding the catalytic metal ions.</text>
</comment>
<feature type="transmembrane region" description="Helical" evidence="13">
    <location>
        <begin position="52"/>
        <end position="70"/>
    </location>
</feature>
<keyword evidence="8" id="KW-0408">Iron</keyword>
<feature type="transmembrane region" description="Helical" evidence="13">
    <location>
        <begin position="22"/>
        <end position="40"/>
    </location>
</feature>
<keyword evidence="10 13" id="KW-0472">Membrane</keyword>
<keyword evidence="11 12" id="KW-0275">Fatty acid biosynthesis</keyword>
<dbReference type="PANTHER" id="PTHR11351">
    <property type="entry name" value="ACYL-COA DESATURASE"/>
    <property type="match status" value="1"/>
</dbReference>
<keyword evidence="5" id="KW-0276">Fatty acid metabolism</keyword>